<dbReference type="InterPro" id="IPR033917">
    <property type="entry name" value="ML_PG-PI_TP"/>
</dbReference>
<evidence type="ECO:0000256" key="1">
    <source>
        <dbReference type="ARBA" id="ARBA00002053"/>
    </source>
</evidence>
<dbReference type="SMART" id="SM00737">
    <property type="entry name" value="ML"/>
    <property type="match status" value="1"/>
</dbReference>
<keyword evidence="5" id="KW-0813">Transport</keyword>
<protein>
    <recommendedName>
        <fullName evidence="4">Phosphatidylglycerol/phosphatidylinositol transfer protein</fullName>
    </recommendedName>
</protein>
<dbReference type="PANTHER" id="PTHR11306:SF0">
    <property type="entry name" value="PHOSPHATIDYLGLYCEROL_PHOSPHATIDYLINOSITOL TRANSFER PROTEIN"/>
    <property type="match status" value="1"/>
</dbReference>
<evidence type="ECO:0000313" key="11">
    <source>
        <dbReference type="Proteomes" id="UP000070700"/>
    </source>
</evidence>
<dbReference type="GeneID" id="28825507"/>
<dbReference type="RefSeq" id="XP_018065969.1">
    <property type="nucleotide sequence ID" value="XM_018215781.1"/>
</dbReference>
<dbReference type="GO" id="GO:0032934">
    <property type="term" value="F:sterol binding"/>
    <property type="evidence" value="ECO:0007669"/>
    <property type="project" value="InterPro"/>
</dbReference>
<reference evidence="10 11" key="1">
    <citation type="submission" date="2015-10" db="EMBL/GenBank/DDBJ databases">
        <title>Full genome of DAOMC 229536 Phialocephala scopiformis, a fungal endophyte of spruce producing the potent anti-insectan compound rugulosin.</title>
        <authorList>
            <consortium name="DOE Joint Genome Institute"/>
            <person name="Walker A.K."/>
            <person name="Frasz S.L."/>
            <person name="Seifert K.A."/>
            <person name="Miller J.D."/>
            <person name="Mondo S.J."/>
            <person name="Labutti K."/>
            <person name="Lipzen A."/>
            <person name="Dockter R."/>
            <person name="Kennedy M."/>
            <person name="Grigoriev I.V."/>
            <person name="Spatafora J.W."/>
        </authorList>
    </citation>
    <scope>NUCLEOTIDE SEQUENCE [LARGE SCALE GENOMIC DNA]</scope>
    <source>
        <strain evidence="10 11">CBS 120377</strain>
    </source>
</reference>
<dbReference type="EMBL" id="KQ947426">
    <property type="protein sequence ID" value="KUJ11614.1"/>
    <property type="molecule type" value="Genomic_DNA"/>
</dbReference>
<evidence type="ECO:0000256" key="8">
    <source>
        <dbReference type="SAM" id="SignalP"/>
    </source>
</evidence>
<proteinExistence type="inferred from homology"/>
<sequence length="177" mass="18989">MHFFITAPLLAGLASAGFIDTIESIIKTSEPVEALSEWSYTNCGTDTDAISLHSFTLSPDPPVPGSPLTATFDFTANSEILEGAYVDIDVKLGFIILLSKTIDLCDDSEDGVLYDTGVSCPIAAGDYVLTKNVDLPAEIPPAKFTVESRGYTFDDQDMFCVDVVANFMTTVAVREGL</sequence>
<dbReference type="InParanoid" id="A0A194WVC1"/>
<dbReference type="InterPro" id="IPR039670">
    <property type="entry name" value="NPC2-like"/>
</dbReference>
<feature type="chain" id="PRO_5008267586" description="Phosphatidylglycerol/phosphatidylinositol transfer protein" evidence="8">
    <location>
        <begin position="17"/>
        <end position="177"/>
    </location>
</feature>
<keyword evidence="11" id="KW-1185">Reference proteome</keyword>
<comment type="similarity">
    <text evidence="2">Belongs to the NPC2 family.</text>
</comment>
<dbReference type="Proteomes" id="UP000070700">
    <property type="component" value="Unassembled WGS sequence"/>
</dbReference>
<gene>
    <name evidence="10" type="ORF">LY89DRAFT_688810</name>
</gene>
<name>A0A194WVC1_MOLSC</name>
<evidence type="ECO:0000256" key="6">
    <source>
        <dbReference type="ARBA" id="ARBA00022729"/>
    </source>
</evidence>
<feature type="domain" description="MD-2-related lipid-recognition" evidence="9">
    <location>
        <begin position="40"/>
        <end position="165"/>
    </location>
</feature>
<evidence type="ECO:0000256" key="7">
    <source>
        <dbReference type="ARBA" id="ARBA00023055"/>
    </source>
</evidence>
<dbReference type="Pfam" id="PF02221">
    <property type="entry name" value="E1_DerP2_DerF2"/>
    <property type="match status" value="1"/>
</dbReference>
<evidence type="ECO:0000259" key="9">
    <source>
        <dbReference type="SMART" id="SM00737"/>
    </source>
</evidence>
<dbReference type="Gene3D" id="2.70.220.10">
    <property type="entry name" value="Ganglioside GM2 activator"/>
    <property type="match status" value="1"/>
</dbReference>
<organism evidence="10 11">
    <name type="scientific">Mollisia scopiformis</name>
    <name type="common">Conifer needle endophyte fungus</name>
    <name type="synonym">Phialocephala scopiformis</name>
    <dbReference type="NCBI Taxonomy" id="149040"/>
    <lineage>
        <taxon>Eukaryota</taxon>
        <taxon>Fungi</taxon>
        <taxon>Dikarya</taxon>
        <taxon>Ascomycota</taxon>
        <taxon>Pezizomycotina</taxon>
        <taxon>Leotiomycetes</taxon>
        <taxon>Helotiales</taxon>
        <taxon>Mollisiaceae</taxon>
        <taxon>Mollisia</taxon>
    </lineage>
</organism>
<dbReference type="PANTHER" id="PTHR11306">
    <property type="entry name" value="NIEMANN PICK TYPE C2 PROTEIN NPC2-RELATED"/>
    <property type="match status" value="1"/>
</dbReference>
<evidence type="ECO:0000256" key="2">
    <source>
        <dbReference type="ARBA" id="ARBA00006370"/>
    </source>
</evidence>
<dbReference type="SUPFAM" id="SSF81296">
    <property type="entry name" value="E set domains"/>
    <property type="match status" value="1"/>
</dbReference>
<dbReference type="AlphaFoldDB" id="A0A194WVC1"/>
<dbReference type="InterPro" id="IPR014756">
    <property type="entry name" value="Ig_E-set"/>
</dbReference>
<dbReference type="KEGG" id="psco:LY89DRAFT_688810"/>
<evidence type="ECO:0000256" key="4">
    <source>
        <dbReference type="ARBA" id="ARBA00016056"/>
    </source>
</evidence>
<comment type="function">
    <text evidence="1">Catalyzes the intermembrane transfer of phosphatidylglycerol and phosphatidylinositol.</text>
</comment>
<accession>A0A194WVC1</accession>
<keyword evidence="6 8" id="KW-0732">Signal</keyword>
<evidence type="ECO:0000256" key="3">
    <source>
        <dbReference type="ARBA" id="ARBA00011245"/>
    </source>
</evidence>
<dbReference type="InterPro" id="IPR036846">
    <property type="entry name" value="GM2-AP_sf"/>
</dbReference>
<evidence type="ECO:0000313" key="10">
    <source>
        <dbReference type="EMBL" id="KUJ11614.1"/>
    </source>
</evidence>
<comment type="subunit">
    <text evidence="3">Monomer.</text>
</comment>
<dbReference type="InterPro" id="IPR003172">
    <property type="entry name" value="ML_dom"/>
</dbReference>
<dbReference type="GO" id="GO:0032366">
    <property type="term" value="P:intracellular sterol transport"/>
    <property type="evidence" value="ECO:0007669"/>
    <property type="project" value="InterPro"/>
</dbReference>
<dbReference type="CDD" id="cd00917">
    <property type="entry name" value="PG-PI_TP"/>
    <property type="match status" value="1"/>
</dbReference>
<dbReference type="OrthoDB" id="6409159at2759"/>
<feature type="signal peptide" evidence="8">
    <location>
        <begin position="1"/>
        <end position="16"/>
    </location>
</feature>
<keyword evidence="7" id="KW-0445">Lipid transport</keyword>
<evidence type="ECO:0000256" key="5">
    <source>
        <dbReference type="ARBA" id="ARBA00022448"/>
    </source>
</evidence>